<reference evidence="1 2" key="2">
    <citation type="journal article" date="2013" name="Plant Cell Physiol.">
        <title>Rice Annotation Project Database (RAP-DB): an integrative and interactive database for rice genomics.</title>
        <authorList>
            <person name="Sakai H."/>
            <person name="Lee S.S."/>
            <person name="Tanaka T."/>
            <person name="Numa H."/>
            <person name="Kim J."/>
            <person name="Kawahara Y."/>
            <person name="Wakimoto H."/>
            <person name="Yang C.C."/>
            <person name="Iwamoto M."/>
            <person name="Abe T."/>
            <person name="Yamada Y."/>
            <person name="Muto A."/>
            <person name="Inokuchi H."/>
            <person name="Ikemura T."/>
            <person name="Matsumoto T."/>
            <person name="Sasaki T."/>
            <person name="Itoh T."/>
        </authorList>
    </citation>
    <scope>NUCLEOTIDE SEQUENCE [LARGE SCALE GENOMIC DNA]</scope>
    <source>
        <strain evidence="2">cv. Nipponbare</strain>
    </source>
</reference>
<reference evidence="1 2" key="3">
    <citation type="journal article" date="2013" name="Rice">
        <title>Improvement of the Oryza sativa Nipponbare reference genome using next generation sequence and optical map data.</title>
        <authorList>
            <person name="Kawahara Y."/>
            <person name="de la Bastide M."/>
            <person name="Hamilton J.P."/>
            <person name="Kanamori H."/>
            <person name="McCombie W.R."/>
            <person name="Ouyang S."/>
            <person name="Schwartz D.C."/>
            <person name="Tanaka T."/>
            <person name="Wu J."/>
            <person name="Zhou S."/>
            <person name="Childs K.L."/>
            <person name="Davidson R.M."/>
            <person name="Lin H."/>
            <person name="Quesada-Ocampo L."/>
            <person name="Vaillancourt B."/>
            <person name="Sakai H."/>
            <person name="Lee S.S."/>
            <person name="Kim J."/>
            <person name="Numa H."/>
            <person name="Itoh T."/>
            <person name="Buell C.R."/>
            <person name="Matsumoto T."/>
        </authorList>
    </citation>
    <scope>NUCLEOTIDE SEQUENCE [LARGE SCALE GENOMIC DNA]</scope>
    <source>
        <strain evidence="2">cv. Nipponbare</strain>
    </source>
</reference>
<keyword evidence="2" id="KW-1185">Reference proteome</keyword>
<protein>
    <submittedName>
        <fullName evidence="1">Os08g0496150 protein</fullName>
    </submittedName>
</protein>
<reference evidence="2" key="1">
    <citation type="journal article" date="2005" name="Nature">
        <title>The map-based sequence of the rice genome.</title>
        <authorList>
            <consortium name="International rice genome sequencing project (IRGSP)"/>
            <person name="Matsumoto T."/>
            <person name="Wu J."/>
            <person name="Kanamori H."/>
            <person name="Katayose Y."/>
            <person name="Fujisawa M."/>
            <person name="Namiki N."/>
            <person name="Mizuno H."/>
            <person name="Yamamoto K."/>
            <person name="Antonio B.A."/>
            <person name="Baba T."/>
            <person name="Sakata K."/>
            <person name="Nagamura Y."/>
            <person name="Aoki H."/>
            <person name="Arikawa K."/>
            <person name="Arita K."/>
            <person name="Bito T."/>
            <person name="Chiden Y."/>
            <person name="Fujitsuka N."/>
            <person name="Fukunaka R."/>
            <person name="Hamada M."/>
            <person name="Harada C."/>
            <person name="Hayashi A."/>
            <person name="Hijishita S."/>
            <person name="Honda M."/>
            <person name="Hosokawa S."/>
            <person name="Ichikawa Y."/>
            <person name="Idonuma A."/>
            <person name="Iijima M."/>
            <person name="Ikeda M."/>
            <person name="Ikeno M."/>
            <person name="Ito K."/>
            <person name="Ito S."/>
            <person name="Ito T."/>
            <person name="Ito Y."/>
            <person name="Ito Y."/>
            <person name="Iwabuchi A."/>
            <person name="Kamiya K."/>
            <person name="Karasawa W."/>
            <person name="Kurita K."/>
            <person name="Katagiri S."/>
            <person name="Kikuta A."/>
            <person name="Kobayashi H."/>
            <person name="Kobayashi N."/>
            <person name="Machita K."/>
            <person name="Maehara T."/>
            <person name="Masukawa M."/>
            <person name="Mizubayashi T."/>
            <person name="Mukai Y."/>
            <person name="Nagasaki H."/>
            <person name="Nagata Y."/>
            <person name="Naito S."/>
            <person name="Nakashima M."/>
            <person name="Nakama Y."/>
            <person name="Nakamichi Y."/>
            <person name="Nakamura M."/>
            <person name="Meguro A."/>
            <person name="Negishi M."/>
            <person name="Ohta I."/>
            <person name="Ohta T."/>
            <person name="Okamoto M."/>
            <person name="Ono N."/>
            <person name="Saji S."/>
            <person name="Sakaguchi M."/>
            <person name="Sakai K."/>
            <person name="Shibata M."/>
            <person name="Shimokawa T."/>
            <person name="Song J."/>
            <person name="Takazaki Y."/>
            <person name="Terasawa K."/>
            <person name="Tsugane M."/>
            <person name="Tsuji K."/>
            <person name="Ueda S."/>
            <person name="Waki K."/>
            <person name="Yamagata H."/>
            <person name="Yamamoto M."/>
            <person name="Yamamoto S."/>
            <person name="Yamane H."/>
            <person name="Yoshiki S."/>
            <person name="Yoshihara R."/>
            <person name="Yukawa K."/>
            <person name="Zhong H."/>
            <person name="Yano M."/>
            <person name="Yuan Q."/>
            <person name="Ouyang S."/>
            <person name="Liu J."/>
            <person name="Jones K.M."/>
            <person name="Gansberger K."/>
            <person name="Moffat K."/>
            <person name="Hill J."/>
            <person name="Bera J."/>
            <person name="Fadrosh D."/>
            <person name="Jin S."/>
            <person name="Johri S."/>
            <person name="Kim M."/>
            <person name="Overton L."/>
            <person name="Reardon M."/>
            <person name="Tsitrin T."/>
            <person name="Vuong H."/>
            <person name="Weaver B."/>
            <person name="Ciecko A."/>
            <person name="Tallon L."/>
            <person name="Jackson J."/>
            <person name="Pai G."/>
            <person name="Aken S.V."/>
            <person name="Utterback T."/>
            <person name="Reidmuller S."/>
            <person name="Feldblyum T."/>
            <person name="Hsiao J."/>
            <person name="Zismann V."/>
            <person name="Iobst S."/>
            <person name="de Vazeille A.R."/>
            <person name="Buell C.R."/>
            <person name="Ying K."/>
            <person name="Li Y."/>
            <person name="Lu T."/>
            <person name="Huang Y."/>
            <person name="Zhao Q."/>
            <person name="Feng Q."/>
            <person name="Zhang L."/>
            <person name="Zhu J."/>
            <person name="Weng Q."/>
            <person name="Mu J."/>
            <person name="Lu Y."/>
            <person name="Fan D."/>
            <person name="Liu Y."/>
            <person name="Guan J."/>
            <person name="Zhang Y."/>
            <person name="Yu S."/>
            <person name="Liu X."/>
            <person name="Zhang Y."/>
            <person name="Hong G."/>
            <person name="Han B."/>
            <person name="Choisne N."/>
            <person name="Demange N."/>
            <person name="Orjeda G."/>
            <person name="Samain S."/>
            <person name="Cattolico L."/>
            <person name="Pelletier E."/>
            <person name="Couloux A."/>
            <person name="Segurens B."/>
            <person name="Wincker P."/>
            <person name="D'Hont A."/>
            <person name="Scarpelli C."/>
            <person name="Weissenbach J."/>
            <person name="Salanoubat M."/>
            <person name="Quetier F."/>
            <person name="Yu Y."/>
            <person name="Kim H.R."/>
            <person name="Rambo T."/>
            <person name="Currie J."/>
            <person name="Collura K."/>
            <person name="Luo M."/>
            <person name="Yang T."/>
            <person name="Ammiraju J.S.S."/>
            <person name="Engler F."/>
            <person name="Soderlund C."/>
            <person name="Wing R.A."/>
            <person name="Palmer L.E."/>
            <person name="de la Bastide M."/>
            <person name="Spiegel L."/>
            <person name="Nascimento L."/>
            <person name="Zutavern T."/>
            <person name="O'Shaughnessy A."/>
            <person name="Dike S."/>
            <person name="Dedhia N."/>
            <person name="Preston R."/>
            <person name="Balija V."/>
            <person name="McCombie W.R."/>
            <person name="Chow T."/>
            <person name="Chen H."/>
            <person name="Chung M."/>
            <person name="Chen C."/>
            <person name="Shaw J."/>
            <person name="Wu H."/>
            <person name="Hsiao K."/>
            <person name="Chao Y."/>
            <person name="Chu M."/>
            <person name="Cheng C."/>
            <person name="Hour A."/>
            <person name="Lee P."/>
            <person name="Lin S."/>
            <person name="Lin Y."/>
            <person name="Liou J."/>
            <person name="Liu S."/>
            <person name="Hsing Y."/>
            <person name="Raghuvanshi S."/>
            <person name="Mohanty A."/>
            <person name="Bharti A.K."/>
            <person name="Gaur A."/>
            <person name="Gupta V."/>
            <person name="Kumar D."/>
            <person name="Ravi V."/>
            <person name="Vij S."/>
            <person name="Kapur A."/>
            <person name="Khurana P."/>
            <person name="Khurana P."/>
            <person name="Khurana J.P."/>
            <person name="Tyagi A.K."/>
            <person name="Gaikwad K."/>
            <person name="Singh A."/>
            <person name="Dalal V."/>
            <person name="Srivastava S."/>
            <person name="Dixit A."/>
            <person name="Pal A.K."/>
            <person name="Ghazi I.A."/>
            <person name="Yadav M."/>
            <person name="Pandit A."/>
            <person name="Bhargava A."/>
            <person name="Sureshbabu K."/>
            <person name="Batra K."/>
            <person name="Sharma T.R."/>
            <person name="Mohapatra T."/>
            <person name="Singh N.K."/>
            <person name="Messing J."/>
            <person name="Nelson A.B."/>
            <person name="Fuks G."/>
            <person name="Kavchok S."/>
            <person name="Keizer G."/>
            <person name="Linton E."/>
            <person name="Llaca V."/>
            <person name="Song R."/>
            <person name="Tanyolac B."/>
            <person name="Young S."/>
            <person name="Ho-Il K."/>
            <person name="Hahn J.H."/>
            <person name="Sangsakoo G."/>
            <person name="Vanavichit A."/>
            <person name="de Mattos Luiz.A.T."/>
            <person name="Zimmer P.D."/>
            <person name="Malone G."/>
            <person name="Dellagostin O."/>
            <person name="de Oliveira A.C."/>
            <person name="Bevan M."/>
            <person name="Bancroft I."/>
            <person name="Minx P."/>
            <person name="Cordum H."/>
            <person name="Wilson R."/>
            <person name="Cheng Z."/>
            <person name="Jin W."/>
            <person name="Jiang J."/>
            <person name="Leong S.A."/>
            <person name="Iwama H."/>
            <person name="Gojobori T."/>
            <person name="Itoh T."/>
            <person name="Niimura Y."/>
            <person name="Fujii Y."/>
            <person name="Habara T."/>
            <person name="Sakai H."/>
            <person name="Sato Y."/>
            <person name="Wilson G."/>
            <person name="Kumar K."/>
            <person name="McCouch S."/>
            <person name="Juretic N."/>
            <person name="Hoen D."/>
            <person name="Wright S."/>
            <person name="Bruskiewich R."/>
            <person name="Bureau T."/>
            <person name="Miyao A."/>
            <person name="Hirochika H."/>
            <person name="Nishikawa T."/>
            <person name="Kadowaki K."/>
            <person name="Sugiura M."/>
            <person name="Burr B."/>
            <person name="Sasaki T."/>
        </authorList>
    </citation>
    <scope>NUCLEOTIDE SEQUENCE [LARGE SCALE GENOMIC DNA]</scope>
    <source>
        <strain evidence="2">cv. Nipponbare</strain>
    </source>
</reference>
<dbReference type="Gramene" id="Os08t0496150-00">
    <property type="protein sequence ID" value="Os08t0496150-00"/>
    <property type="gene ID" value="Os08g0496150"/>
</dbReference>
<accession>A0A0P0XHR3</accession>
<evidence type="ECO:0000313" key="2">
    <source>
        <dbReference type="Proteomes" id="UP000059680"/>
    </source>
</evidence>
<proteinExistence type="predicted"/>
<dbReference type="AlphaFoldDB" id="A0A0P0XHR3"/>
<gene>
    <name evidence="1" type="ordered locus">Os08g0496150</name>
    <name evidence="1" type="ORF">OSNPB_080496150</name>
</gene>
<dbReference type="EMBL" id="AP014964">
    <property type="protein sequence ID" value="BAT06064.1"/>
    <property type="molecule type" value="Genomic_DNA"/>
</dbReference>
<name>A0A0P0XHR3_ORYSJ</name>
<dbReference type="PaxDb" id="39947-A0A0P0XHR3"/>
<evidence type="ECO:0000313" key="1">
    <source>
        <dbReference type="EMBL" id="BAT06064.1"/>
    </source>
</evidence>
<organism evidence="1 2">
    <name type="scientific">Oryza sativa subsp. japonica</name>
    <name type="common">Rice</name>
    <dbReference type="NCBI Taxonomy" id="39947"/>
    <lineage>
        <taxon>Eukaryota</taxon>
        <taxon>Viridiplantae</taxon>
        <taxon>Streptophyta</taxon>
        <taxon>Embryophyta</taxon>
        <taxon>Tracheophyta</taxon>
        <taxon>Spermatophyta</taxon>
        <taxon>Magnoliopsida</taxon>
        <taxon>Liliopsida</taxon>
        <taxon>Poales</taxon>
        <taxon>Poaceae</taxon>
        <taxon>BOP clade</taxon>
        <taxon>Oryzoideae</taxon>
        <taxon>Oryzeae</taxon>
        <taxon>Oryzinae</taxon>
        <taxon>Oryza</taxon>
        <taxon>Oryza sativa</taxon>
    </lineage>
</organism>
<sequence>MFMPYAQPHARRSKFLAIRGFEKLRYLSNLWKVSPQVWIAPLTLPLRSIDQSALRSCWTTISSSRNKTLLSFGKISGR</sequence>
<dbReference type="Proteomes" id="UP000059680">
    <property type="component" value="Chromosome 8"/>
</dbReference>
<dbReference type="InParanoid" id="A0A0P0XHR3"/>